<dbReference type="PROSITE" id="PS00018">
    <property type="entry name" value="EF_HAND_1"/>
    <property type="match status" value="2"/>
</dbReference>
<feature type="compositionally biased region" description="Polar residues" evidence="2">
    <location>
        <begin position="38"/>
        <end position="50"/>
    </location>
</feature>
<dbReference type="InterPro" id="IPR002048">
    <property type="entry name" value="EF_hand_dom"/>
</dbReference>
<dbReference type="InterPro" id="IPR011992">
    <property type="entry name" value="EF-hand-dom_pair"/>
</dbReference>
<organism evidence="5 6">
    <name type="scientific">Pseudozyma flocculosa</name>
    <dbReference type="NCBI Taxonomy" id="84751"/>
    <lineage>
        <taxon>Eukaryota</taxon>
        <taxon>Fungi</taxon>
        <taxon>Dikarya</taxon>
        <taxon>Basidiomycota</taxon>
        <taxon>Ustilaginomycotina</taxon>
        <taxon>Ustilaginomycetes</taxon>
        <taxon>Ustilaginales</taxon>
        <taxon>Ustilaginaceae</taxon>
        <taxon>Pseudozyma</taxon>
    </lineage>
</organism>
<dbReference type="OrthoDB" id="3361907at2759"/>
<dbReference type="Proteomes" id="UP000323386">
    <property type="component" value="Unassembled WGS sequence"/>
</dbReference>
<evidence type="ECO:0000313" key="5">
    <source>
        <dbReference type="EMBL" id="SPO35894.1"/>
    </source>
</evidence>
<feature type="region of interest" description="Disordered" evidence="2">
    <location>
        <begin position="227"/>
        <end position="248"/>
    </location>
</feature>
<gene>
    <name evidence="5" type="ORF">PSFLO_01365</name>
</gene>
<reference evidence="5 6" key="1">
    <citation type="submission" date="2018-03" db="EMBL/GenBank/DDBJ databases">
        <authorList>
            <person name="Guldener U."/>
        </authorList>
    </citation>
    <scope>NUCLEOTIDE SEQUENCE [LARGE SCALE GENOMIC DNA]</scope>
    <source>
        <strain evidence="5 6">DAOM196992</strain>
    </source>
</reference>
<evidence type="ECO:0000259" key="4">
    <source>
        <dbReference type="PROSITE" id="PS50222"/>
    </source>
</evidence>
<evidence type="ECO:0000256" key="1">
    <source>
        <dbReference type="ARBA" id="ARBA00022837"/>
    </source>
</evidence>
<name>A0A5C3EU60_9BASI</name>
<feature type="signal peptide" evidence="3">
    <location>
        <begin position="1"/>
        <end position="20"/>
    </location>
</feature>
<evidence type="ECO:0000256" key="3">
    <source>
        <dbReference type="SAM" id="SignalP"/>
    </source>
</evidence>
<dbReference type="AlphaFoldDB" id="A0A5C3EU60"/>
<dbReference type="Gene3D" id="1.10.238.10">
    <property type="entry name" value="EF-hand"/>
    <property type="match status" value="1"/>
</dbReference>
<keyword evidence="3" id="KW-0732">Signal</keyword>
<keyword evidence="6" id="KW-1185">Reference proteome</keyword>
<feature type="domain" description="EF-hand" evidence="4">
    <location>
        <begin position="109"/>
        <end position="144"/>
    </location>
</feature>
<dbReference type="EMBL" id="OOIP01000003">
    <property type="protein sequence ID" value="SPO35894.1"/>
    <property type="molecule type" value="Genomic_DNA"/>
</dbReference>
<feature type="region of interest" description="Disordered" evidence="2">
    <location>
        <begin position="951"/>
        <end position="981"/>
    </location>
</feature>
<keyword evidence="1" id="KW-0106">Calcium</keyword>
<evidence type="ECO:0000313" key="6">
    <source>
        <dbReference type="Proteomes" id="UP000323386"/>
    </source>
</evidence>
<evidence type="ECO:0000256" key="2">
    <source>
        <dbReference type="SAM" id="MobiDB-lite"/>
    </source>
</evidence>
<accession>A0A5C3EU60</accession>
<dbReference type="Pfam" id="PF13202">
    <property type="entry name" value="EF-hand_5"/>
    <property type="match status" value="1"/>
</dbReference>
<sequence>MKLQSTVWVLICALVALATAATASSAHRDTLHQHHKSFLQSAKRVNSSHPAAQADESANGHHLVNDAGKGYVSLWDQNRDGKLSLGELEFALDFAFEDPERGRTARLVMGSPEAKDILRVADVNGDGFLTAHELQTAIEGEIAARARRNEKPTSADRDCTAVNAKMETCATQDVLTCAPYAGFAETSCRLGRKTEVEACILENKCGDICGCLQKLEAKALARKDLEGQAPKHDAETDTNDNASGPTNGRKEKRLIPIFLGLIIAEATATEIAVGITSAAILAASAIILQTKDNLELQAISPFMDTVIWDGNGSPPPCSNYIFWSTQCGAIRSSKARNCKPLGSRVYGNSCLDGLRTGSKACGFLYLGCRSLCWNSNTEDCSCSIFNYRPDVDVFYPGHVIGAYNVSKISECAGICDQDTKCAGFEVPPLSTHNAANCYTKDGHDSVIAQVGNTEFVRIAQPAADPRRNTCGRGRGYFDMIPYGYDWGPVGTFQRRSLSEETGEASLGNVLVTAAHRHAESRGIQARQQKPNDYDYRYVAGSLWLALQIFYRSRTSPAAIANQPILNGAYNGAEWATLQTPDVIPFDGVAIGSMPAYAAQPIQNTDGGGWNFVELQTRVEQVHRRMLELGSASAVLEEVQRSGDQNYINYSAPNELLSIVQNNDNVIRSVNADGSTWQFGGPIPTRPNGQAVNNVNPVTNIALPYETRTNFFQRGAVGPLTVEAAFMIGTQMAGVHYANLRANAQRAEAAGTGAGDTTGSFVYGVNGNGLTPAVGTDGCITTTVPGYDENGEEAIRNMGVVAFDWTVNYAQDTRAGMYFSFDMDPAAGEDQQNVLLFIVQPVDASSYIQEPEGDQNAGYTNPQYASYVRIATKAANQRKNPRTPIPLGSNTPANPAPRTRAIAHAHVAVARRSDWLGWVSEGGSYPPPYTQIGEMHLYLNPEDIAGYQYRYQNRGGMNPDGSADGSLGRRQDDGGLNADLLGPVAKAPGAEAVQSNHERRWIDTTSGLRASVKSALSSGVRKISGIQFTARAPRLDL</sequence>
<feature type="region of interest" description="Disordered" evidence="2">
    <location>
        <begin position="37"/>
        <end position="62"/>
    </location>
</feature>
<protein>
    <recommendedName>
        <fullName evidence="4">EF-hand domain-containing protein</fullName>
    </recommendedName>
</protein>
<dbReference type="InterPro" id="IPR018247">
    <property type="entry name" value="EF_Hand_1_Ca_BS"/>
</dbReference>
<dbReference type="GO" id="GO:0005509">
    <property type="term" value="F:calcium ion binding"/>
    <property type="evidence" value="ECO:0007669"/>
    <property type="project" value="InterPro"/>
</dbReference>
<proteinExistence type="predicted"/>
<dbReference type="SUPFAM" id="SSF47473">
    <property type="entry name" value="EF-hand"/>
    <property type="match status" value="1"/>
</dbReference>
<feature type="chain" id="PRO_5023117868" description="EF-hand domain-containing protein" evidence="3">
    <location>
        <begin position="21"/>
        <end position="1036"/>
    </location>
</feature>
<feature type="region of interest" description="Disordered" evidence="2">
    <location>
        <begin position="875"/>
        <end position="894"/>
    </location>
</feature>
<dbReference type="PROSITE" id="PS50222">
    <property type="entry name" value="EF_HAND_2"/>
    <property type="match status" value="1"/>
</dbReference>